<protein>
    <submittedName>
        <fullName evidence="2">Putative holin</fullName>
    </submittedName>
</protein>
<organism evidence="2">
    <name type="scientific">viral metagenome</name>
    <dbReference type="NCBI Taxonomy" id="1070528"/>
    <lineage>
        <taxon>unclassified sequences</taxon>
        <taxon>metagenomes</taxon>
        <taxon>organismal metagenomes</taxon>
    </lineage>
</organism>
<feature type="transmembrane region" description="Helical" evidence="1">
    <location>
        <begin position="87"/>
        <end position="106"/>
    </location>
</feature>
<keyword evidence="1" id="KW-1133">Transmembrane helix</keyword>
<proteinExistence type="predicted"/>
<dbReference type="InterPro" id="IPR032637">
    <property type="entry name" value="Phage_holin-like"/>
</dbReference>
<evidence type="ECO:0000313" key="2">
    <source>
        <dbReference type="EMBL" id="QJA49891.1"/>
    </source>
</evidence>
<evidence type="ECO:0000256" key="1">
    <source>
        <dbReference type="SAM" id="Phobius"/>
    </source>
</evidence>
<dbReference type="EMBL" id="MT144161">
    <property type="protein sequence ID" value="QJA49891.1"/>
    <property type="molecule type" value="Genomic_DNA"/>
</dbReference>
<dbReference type="Pfam" id="PF16931">
    <property type="entry name" value="Phage_holin_8"/>
    <property type="match status" value="1"/>
</dbReference>
<keyword evidence="1" id="KW-0812">Transmembrane</keyword>
<dbReference type="AlphaFoldDB" id="A0A6H1ZR46"/>
<name>A0A6H1ZR46_9ZZZZ</name>
<keyword evidence="1" id="KW-0472">Membrane</keyword>
<feature type="transmembrane region" description="Helical" evidence="1">
    <location>
        <begin position="20"/>
        <end position="46"/>
    </location>
</feature>
<dbReference type="EMBL" id="MT142531">
    <property type="protein sequence ID" value="QJA84552.1"/>
    <property type="molecule type" value="Genomic_DNA"/>
</dbReference>
<evidence type="ECO:0000313" key="4">
    <source>
        <dbReference type="EMBL" id="QJA84552.1"/>
    </source>
</evidence>
<feature type="transmembrane region" description="Helical" evidence="1">
    <location>
        <begin position="58"/>
        <end position="75"/>
    </location>
</feature>
<gene>
    <name evidence="4" type="ORF">MM415A00183_0019</name>
    <name evidence="3" type="ORF">MM415B00339_0038</name>
    <name evidence="2" type="ORF">TM448A01522_0006</name>
    <name evidence="5" type="ORF">TM448B02373_0009</name>
</gene>
<reference evidence="2" key="1">
    <citation type="submission" date="2020-03" db="EMBL/GenBank/DDBJ databases">
        <title>The deep terrestrial virosphere.</title>
        <authorList>
            <person name="Holmfeldt K."/>
            <person name="Nilsson E."/>
            <person name="Simone D."/>
            <person name="Lopez-Fernandez M."/>
            <person name="Wu X."/>
            <person name="de Brujin I."/>
            <person name="Lundin D."/>
            <person name="Andersson A."/>
            <person name="Bertilsson S."/>
            <person name="Dopson M."/>
        </authorList>
    </citation>
    <scope>NUCLEOTIDE SEQUENCE</scope>
    <source>
        <strain evidence="4">MM415A00183</strain>
        <strain evidence="3">MM415B00339</strain>
        <strain evidence="2">TM448A01522</strain>
        <strain evidence="5">TM448B02373</strain>
    </source>
</reference>
<accession>A0A6H1ZR46</accession>
<sequence length="129" mass="13378">MGLMMSEPISATSATSAVVTASVLTLVPGAEPAVMIGAFTGAVLFIISNDAAGNYQRIGLFIVSFLGGVLCANWAANALSALLPDALQVNVGMAALISSACVVRMLQYFMKLTNNPESWLNALRGLRGK</sequence>
<dbReference type="EMBL" id="MT144909">
    <property type="protein sequence ID" value="QJI01248.1"/>
    <property type="molecule type" value="Genomic_DNA"/>
</dbReference>
<evidence type="ECO:0000313" key="3">
    <source>
        <dbReference type="EMBL" id="QJA66729.1"/>
    </source>
</evidence>
<dbReference type="EMBL" id="MT141559">
    <property type="protein sequence ID" value="QJA66729.1"/>
    <property type="molecule type" value="Genomic_DNA"/>
</dbReference>
<evidence type="ECO:0000313" key="5">
    <source>
        <dbReference type="EMBL" id="QJI01248.1"/>
    </source>
</evidence>